<dbReference type="PROSITE" id="PS50088">
    <property type="entry name" value="ANK_REPEAT"/>
    <property type="match status" value="2"/>
</dbReference>
<evidence type="ECO:0000256" key="1">
    <source>
        <dbReference type="ARBA" id="ARBA00022737"/>
    </source>
</evidence>
<dbReference type="SMART" id="SM00248">
    <property type="entry name" value="ANK"/>
    <property type="match status" value="2"/>
</dbReference>
<feature type="repeat" description="ANK" evidence="3">
    <location>
        <begin position="71"/>
        <end position="103"/>
    </location>
</feature>
<dbReference type="InterPro" id="IPR036770">
    <property type="entry name" value="Ankyrin_rpt-contain_sf"/>
</dbReference>
<gene>
    <name evidence="4" type="ORF">M9Y10_034887</name>
</gene>
<comment type="caution">
    <text evidence="4">The sequence shown here is derived from an EMBL/GenBank/DDBJ whole genome shotgun (WGS) entry which is preliminary data.</text>
</comment>
<feature type="repeat" description="ANK" evidence="3">
    <location>
        <begin position="38"/>
        <end position="70"/>
    </location>
</feature>
<organism evidence="4 5">
    <name type="scientific">Tritrichomonas musculus</name>
    <dbReference type="NCBI Taxonomy" id="1915356"/>
    <lineage>
        <taxon>Eukaryota</taxon>
        <taxon>Metamonada</taxon>
        <taxon>Parabasalia</taxon>
        <taxon>Tritrichomonadida</taxon>
        <taxon>Tritrichomonadidae</taxon>
        <taxon>Tritrichomonas</taxon>
    </lineage>
</organism>
<dbReference type="EMBL" id="JAPFFF010000005">
    <property type="protein sequence ID" value="KAK8890127.1"/>
    <property type="molecule type" value="Genomic_DNA"/>
</dbReference>
<dbReference type="PANTHER" id="PTHR24171:SF9">
    <property type="entry name" value="ANKYRIN REPEAT DOMAIN-CONTAINING PROTEIN 39"/>
    <property type="match status" value="1"/>
</dbReference>
<reference evidence="4 5" key="1">
    <citation type="submission" date="2024-04" db="EMBL/GenBank/DDBJ databases">
        <title>Tritrichomonas musculus Genome.</title>
        <authorList>
            <person name="Alves-Ferreira E."/>
            <person name="Grigg M."/>
            <person name="Lorenzi H."/>
            <person name="Galac M."/>
        </authorList>
    </citation>
    <scope>NUCLEOTIDE SEQUENCE [LARGE SCALE GENOMIC DNA]</scope>
    <source>
        <strain evidence="4 5">EAF2021</strain>
    </source>
</reference>
<proteinExistence type="predicted"/>
<sequence>MDKLFQSVKNGDIDAFERYISKTKPESFKKIINTPDSSGVFLIHYAAKAGFLDICQRLVESGASINIVNLQRETPLHLAAENQYPDICQLFVDNGAIIDVKVYF</sequence>
<evidence type="ECO:0000313" key="5">
    <source>
        <dbReference type="Proteomes" id="UP001470230"/>
    </source>
</evidence>
<dbReference type="Gene3D" id="1.25.40.20">
    <property type="entry name" value="Ankyrin repeat-containing domain"/>
    <property type="match status" value="1"/>
</dbReference>
<keyword evidence="2 3" id="KW-0040">ANK repeat</keyword>
<dbReference type="InterPro" id="IPR002110">
    <property type="entry name" value="Ankyrin_rpt"/>
</dbReference>
<keyword evidence="1" id="KW-0677">Repeat</keyword>
<evidence type="ECO:0000256" key="3">
    <source>
        <dbReference type="PROSITE-ProRule" id="PRU00023"/>
    </source>
</evidence>
<dbReference type="PANTHER" id="PTHR24171">
    <property type="entry name" value="ANKYRIN REPEAT DOMAIN-CONTAINING PROTEIN 39-RELATED"/>
    <property type="match status" value="1"/>
</dbReference>
<dbReference type="PROSITE" id="PS50297">
    <property type="entry name" value="ANK_REP_REGION"/>
    <property type="match status" value="2"/>
</dbReference>
<dbReference type="SUPFAM" id="SSF48403">
    <property type="entry name" value="Ankyrin repeat"/>
    <property type="match status" value="1"/>
</dbReference>
<protein>
    <submittedName>
        <fullName evidence="4">Ankyrin repeat domain-containing protein 39</fullName>
    </submittedName>
</protein>
<name>A0ABR2KH22_9EUKA</name>
<dbReference type="Proteomes" id="UP001470230">
    <property type="component" value="Unassembled WGS sequence"/>
</dbReference>
<dbReference type="Pfam" id="PF12796">
    <property type="entry name" value="Ank_2"/>
    <property type="match status" value="1"/>
</dbReference>
<evidence type="ECO:0000313" key="4">
    <source>
        <dbReference type="EMBL" id="KAK8890127.1"/>
    </source>
</evidence>
<accession>A0ABR2KH22</accession>
<evidence type="ECO:0000256" key="2">
    <source>
        <dbReference type="ARBA" id="ARBA00023043"/>
    </source>
</evidence>
<keyword evidence="5" id="KW-1185">Reference proteome</keyword>